<dbReference type="PANTHER" id="PTHR10015:SF427">
    <property type="entry name" value="HEAT SHOCK FACTOR PROTEIN"/>
    <property type="match status" value="1"/>
</dbReference>
<dbReference type="AlphaFoldDB" id="A0A6J1RRJ0"/>
<evidence type="ECO:0000313" key="10">
    <source>
        <dbReference type="Proteomes" id="UP000504606"/>
    </source>
</evidence>
<dbReference type="InterPro" id="IPR000232">
    <property type="entry name" value="HSF_DNA-bd"/>
</dbReference>
<comment type="subcellular location">
    <subcellularLocation>
        <location evidence="1">Nucleus</location>
    </subcellularLocation>
</comment>
<dbReference type="Gene3D" id="1.10.10.10">
    <property type="entry name" value="Winged helix-like DNA-binding domain superfamily/Winged helix DNA-binding domain"/>
    <property type="match status" value="1"/>
</dbReference>
<dbReference type="RefSeq" id="XP_026271704.1">
    <property type="nucleotide sequence ID" value="XM_026415919.2"/>
</dbReference>
<protein>
    <submittedName>
        <fullName evidence="11 12">Heat shock factor protein isoform X1</fullName>
    </submittedName>
</protein>
<keyword evidence="4" id="KW-0238">DNA-binding</keyword>
<dbReference type="Pfam" id="PF00447">
    <property type="entry name" value="HSF_DNA-bind"/>
    <property type="match status" value="1"/>
</dbReference>
<dbReference type="CTD" id="37068"/>
<feature type="region of interest" description="Disordered" evidence="8">
    <location>
        <begin position="388"/>
        <end position="472"/>
    </location>
</feature>
<dbReference type="SMART" id="SM00415">
    <property type="entry name" value="HSF"/>
    <property type="match status" value="1"/>
</dbReference>
<evidence type="ECO:0000256" key="3">
    <source>
        <dbReference type="ARBA" id="ARBA00023015"/>
    </source>
</evidence>
<dbReference type="RefSeq" id="XP_026271703.1">
    <property type="nucleotide sequence ID" value="XM_026415918.2"/>
</dbReference>
<dbReference type="GO" id="GO:0003700">
    <property type="term" value="F:DNA-binding transcription factor activity"/>
    <property type="evidence" value="ECO:0007669"/>
    <property type="project" value="InterPro"/>
</dbReference>
<reference evidence="11 12" key="1">
    <citation type="submission" date="2025-04" db="UniProtKB">
        <authorList>
            <consortium name="RefSeq"/>
        </authorList>
    </citation>
    <scope>IDENTIFICATION</scope>
    <source>
        <tissue evidence="11 12">Whole organism</tissue>
    </source>
</reference>
<dbReference type="GeneID" id="113201926"/>
<keyword evidence="11 12" id="KW-0346">Stress response</keyword>
<evidence type="ECO:0000256" key="1">
    <source>
        <dbReference type="ARBA" id="ARBA00004123"/>
    </source>
</evidence>
<dbReference type="Proteomes" id="UP000504606">
    <property type="component" value="Unplaced"/>
</dbReference>
<dbReference type="OrthoDB" id="60033at2759"/>
<dbReference type="PANTHER" id="PTHR10015">
    <property type="entry name" value="HEAT SHOCK TRANSCRIPTION FACTOR"/>
    <property type="match status" value="1"/>
</dbReference>
<evidence type="ECO:0000256" key="5">
    <source>
        <dbReference type="ARBA" id="ARBA00023163"/>
    </source>
</evidence>
<evidence type="ECO:0000256" key="4">
    <source>
        <dbReference type="ARBA" id="ARBA00023125"/>
    </source>
</evidence>
<dbReference type="PRINTS" id="PR00056">
    <property type="entry name" value="HSFDOMAIN"/>
</dbReference>
<dbReference type="GO" id="GO:0005634">
    <property type="term" value="C:nucleus"/>
    <property type="evidence" value="ECO:0007669"/>
    <property type="project" value="UniProtKB-SubCell"/>
</dbReference>
<comment type="similarity">
    <text evidence="2 7">Belongs to the HSF family.</text>
</comment>
<keyword evidence="3" id="KW-0805">Transcription regulation</keyword>
<keyword evidence="10" id="KW-1185">Reference proteome</keyword>
<gene>
    <name evidence="11 12" type="primary">LOC113201926</name>
</gene>
<dbReference type="PROSITE" id="PS00434">
    <property type="entry name" value="HSF_DOMAIN"/>
    <property type="match status" value="1"/>
</dbReference>
<evidence type="ECO:0000259" key="9">
    <source>
        <dbReference type="PROSITE" id="PS00434"/>
    </source>
</evidence>
<proteinExistence type="inferred from homology"/>
<accession>A0A6J1RRJ0</accession>
<keyword evidence="5" id="KW-0804">Transcription</keyword>
<organism evidence="10 12">
    <name type="scientific">Frankliniella occidentalis</name>
    <name type="common">Western flower thrips</name>
    <name type="synonym">Euthrips occidentalis</name>
    <dbReference type="NCBI Taxonomy" id="133901"/>
    <lineage>
        <taxon>Eukaryota</taxon>
        <taxon>Metazoa</taxon>
        <taxon>Ecdysozoa</taxon>
        <taxon>Arthropoda</taxon>
        <taxon>Hexapoda</taxon>
        <taxon>Insecta</taxon>
        <taxon>Pterygota</taxon>
        <taxon>Neoptera</taxon>
        <taxon>Paraneoptera</taxon>
        <taxon>Thysanoptera</taxon>
        <taxon>Terebrantia</taxon>
        <taxon>Thripoidea</taxon>
        <taxon>Thripidae</taxon>
        <taxon>Frankliniella</taxon>
    </lineage>
</organism>
<evidence type="ECO:0000256" key="2">
    <source>
        <dbReference type="ARBA" id="ARBA00006403"/>
    </source>
</evidence>
<sequence length="739" mass="80626">MHSLSEFGANVPAFLAKLWKLVDDPETNELISWTEEGTSFYIRDQAQFARRLLPMYYKHNNMASFIRQLNMYGFHKIVSADAGSLRLDKDEMEFAHQCFLRGHPYLLEHIKRKVGKSQILTGKLDDGKDTTNGGVVVKAEYMNKILSEVKSMRGRQDSVENRLTAMKQENEALWRELSLLRQKHLKQQTIVNKLIQFLVTLVQPSQRLNKRRYPLMINNVAHPSGKSNNKDPNDLQRELVVSLRDSLHASQIMSRSSSGPTIHELDDSILPDAESILPEIDSDSSNTITLHVPGSELAEVIDAGLEPEILSPDSEVLDRLQEQTTSLHVPLLEVNSIGEEMSEKGLKTTSPSPELLLAVPPTELNPSIVVPGLHTGKGKPTIQVAVQTAPQKTLSRSAPTRSVSTRRSVANSSKVLSGGSKAGSYQDMKNTVDDSQPAIKKEPRVIPPRGRKRKQGNKNSALASRNDTPKIQNEPVDILADLGLVTDSTNTIMSGSPNIITDGSNGSICGSVASPVNQLVAFPESPIPVAHSPVSSSPSHCSMMQSVSMSPLSAGPTITDVTSPLIAQFPSNTAAEQVSPQPSPVRNLSSPYDMTLACTSQEGTSPTPSFKSSFNRCDINGKDDLDHHVGAMDADLGTLKDFLNSSGIQLDANTLLGLFNPDESMMPEGDGSSFTSKMDASGNELMYYQPDFMDLEEIWNGDNGRSTPPSSPILPEVNTPIVLPTSPGFPSPASKRRRN</sequence>
<evidence type="ECO:0000256" key="7">
    <source>
        <dbReference type="RuleBase" id="RU004020"/>
    </source>
</evidence>
<dbReference type="GO" id="GO:0043565">
    <property type="term" value="F:sequence-specific DNA binding"/>
    <property type="evidence" value="ECO:0007669"/>
    <property type="project" value="InterPro"/>
</dbReference>
<keyword evidence="6" id="KW-0539">Nucleus</keyword>
<feature type="compositionally biased region" description="Polar residues" evidence="8">
    <location>
        <begin position="457"/>
        <end position="471"/>
    </location>
</feature>
<evidence type="ECO:0000313" key="11">
    <source>
        <dbReference type="RefSeq" id="XP_026271703.1"/>
    </source>
</evidence>
<evidence type="ECO:0000256" key="8">
    <source>
        <dbReference type="SAM" id="MobiDB-lite"/>
    </source>
</evidence>
<feature type="compositionally biased region" description="Polar residues" evidence="8">
    <location>
        <begin position="388"/>
        <end position="415"/>
    </location>
</feature>
<dbReference type="KEGG" id="foc:113201926"/>
<dbReference type="FunFam" id="1.10.10.10:FF:000027">
    <property type="entry name" value="Heat shock transcription factor 1"/>
    <property type="match status" value="1"/>
</dbReference>
<dbReference type="InterPro" id="IPR036390">
    <property type="entry name" value="WH_DNA-bd_sf"/>
</dbReference>
<name>A0A6J1RRJ0_FRAOC</name>
<feature type="region of interest" description="Disordered" evidence="8">
    <location>
        <begin position="700"/>
        <end position="739"/>
    </location>
</feature>
<dbReference type="InterPro" id="IPR036388">
    <property type="entry name" value="WH-like_DNA-bd_sf"/>
</dbReference>
<evidence type="ECO:0000313" key="12">
    <source>
        <dbReference type="RefSeq" id="XP_026271704.1"/>
    </source>
</evidence>
<dbReference type="SUPFAM" id="SSF46785">
    <property type="entry name" value="Winged helix' DNA-binding domain"/>
    <property type="match status" value="1"/>
</dbReference>
<feature type="domain" description="HSF-type DNA-binding" evidence="9">
    <location>
        <begin position="53"/>
        <end position="77"/>
    </location>
</feature>
<evidence type="ECO:0000256" key="6">
    <source>
        <dbReference type="ARBA" id="ARBA00023242"/>
    </source>
</evidence>